<reference evidence="2 3" key="1">
    <citation type="submission" date="2018-03" db="EMBL/GenBank/DDBJ databases">
        <title>Genomic Encyclopedia of Type Strains, Phase III (KMG-III): the genomes of soil and plant-associated and newly described type strains.</title>
        <authorList>
            <person name="Whitman W."/>
        </authorList>
    </citation>
    <scope>NUCLEOTIDE SEQUENCE [LARGE SCALE GENOMIC DNA]</scope>
    <source>
        <strain evidence="2 3">CGMCC 4.7104</strain>
    </source>
</reference>
<keyword evidence="3" id="KW-1185">Reference proteome</keyword>
<dbReference type="EMBL" id="PVNG01000017">
    <property type="protein sequence ID" value="PRX60380.1"/>
    <property type="molecule type" value="Genomic_DNA"/>
</dbReference>
<gene>
    <name evidence="2" type="ORF">B0I32_117147</name>
</gene>
<dbReference type="AlphaFoldDB" id="A0A2T0MQE6"/>
<comment type="caution">
    <text evidence="2">The sequence shown here is derived from an EMBL/GenBank/DDBJ whole genome shotgun (WGS) entry which is preliminary data.</text>
</comment>
<sequence>MSTAVEPRDAAGADGWGLAPRLTSEEVWRELGRASFAVVGHVTPEGRPRSSGVLYMIADHRMYVVVAADSWKARHIGIGGQVSVTVPIRRGGLMSLLVPIPPATVSFHGTAVVHPAGSLEGGAVGRKLARMPPSERRASCRVIEIVPEGWFVTYGIGVSLMRLRVPDLARSRVPVA</sequence>
<feature type="domain" description="Pyridoxamine 5'-phosphate oxidase N-terminal" evidence="1">
    <location>
        <begin position="26"/>
        <end position="152"/>
    </location>
</feature>
<dbReference type="Gene3D" id="2.30.110.10">
    <property type="entry name" value="Electron Transport, Fmn-binding Protein, Chain A"/>
    <property type="match status" value="1"/>
</dbReference>
<name>A0A2T0MQE6_9ACTN</name>
<accession>A0A2T0MQE6</accession>
<evidence type="ECO:0000259" key="1">
    <source>
        <dbReference type="Pfam" id="PF01243"/>
    </source>
</evidence>
<protein>
    <submittedName>
        <fullName evidence="2">Pyridoxamine 5'-phosphate oxidase</fullName>
    </submittedName>
</protein>
<dbReference type="InterPro" id="IPR012349">
    <property type="entry name" value="Split_barrel_FMN-bd"/>
</dbReference>
<organism evidence="2 3">
    <name type="scientific">Nonomuraea fuscirosea</name>
    <dbReference type="NCBI Taxonomy" id="1291556"/>
    <lineage>
        <taxon>Bacteria</taxon>
        <taxon>Bacillati</taxon>
        <taxon>Actinomycetota</taxon>
        <taxon>Actinomycetes</taxon>
        <taxon>Streptosporangiales</taxon>
        <taxon>Streptosporangiaceae</taxon>
        <taxon>Nonomuraea</taxon>
    </lineage>
</organism>
<dbReference type="InterPro" id="IPR011576">
    <property type="entry name" value="Pyridox_Oxase_N"/>
</dbReference>
<dbReference type="Proteomes" id="UP000238312">
    <property type="component" value="Unassembled WGS sequence"/>
</dbReference>
<evidence type="ECO:0000313" key="2">
    <source>
        <dbReference type="EMBL" id="PRX60380.1"/>
    </source>
</evidence>
<proteinExistence type="predicted"/>
<dbReference type="OrthoDB" id="4827196at2"/>
<dbReference type="SUPFAM" id="SSF50475">
    <property type="entry name" value="FMN-binding split barrel"/>
    <property type="match status" value="1"/>
</dbReference>
<evidence type="ECO:0000313" key="3">
    <source>
        <dbReference type="Proteomes" id="UP000238312"/>
    </source>
</evidence>
<dbReference type="Pfam" id="PF01243">
    <property type="entry name" value="PNPOx_N"/>
    <property type="match status" value="1"/>
</dbReference>
<dbReference type="RefSeq" id="WP_106247116.1">
    <property type="nucleotide sequence ID" value="NZ_PVNG01000017.1"/>
</dbReference>